<evidence type="ECO:0000256" key="3">
    <source>
        <dbReference type="ARBA" id="ARBA00022512"/>
    </source>
</evidence>
<dbReference type="PRINTS" id="PR00080">
    <property type="entry name" value="SDRFAMILY"/>
</dbReference>
<dbReference type="InterPro" id="IPR002347">
    <property type="entry name" value="SDR_fam"/>
</dbReference>
<dbReference type="Pfam" id="PF13561">
    <property type="entry name" value="adh_short_C2"/>
    <property type="match status" value="1"/>
</dbReference>
<dbReference type="Gene3D" id="3.40.50.720">
    <property type="entry name" value="NAD(P)-binding Rossmann-like Domain"/>
    <property type="match status" value="1"/>
</dbReference>
<comment type="catalytic activity">
    <reaction evidence="5">
        <text>a (3R)-hydroxyacyl-[ACP] + NADP(+) = a 3-oxoacyl-[ACP] + NADPH + H(+)</text>
        <dbReference type="Rhea" id="RHEA:17397"/>
        <dbReference type="Rhea" id="RHEA-COMP:9916"/>
        <dbReference type="Rhea" id="RHEA-COMP:9945"/>
        <dbReference type="ChEBI" id="CHEBI:15378"/>
        <dbReference type="ChEBI" id="CHEBI:57783"/>
        <dbReference type="ChEBI" id="CHEBI:58349"/>
        <dbReference type="ChEBI" id="CHEBI:78776"/>
        <dbReference type="ChEBI" id="CHEBI:78827"/>
        <dbReference type="EC" id="1.1.1.100"/>
    </reaction>
    <physiologicalReaction direction="right-to-left" evidence="5">
        <dbReference type="Rhea" id="RHEA:17399"/>
    </physiologicalReaction>
</comment>
<dbReference type="PANTHER" id="PTHR42879">
    <property type="entry name" value="3-OXOACYL-(ACYL-CARRIER-PROTEIN) REDUCTASE"/>
    <property type="match status" value="1"/>
</dbReference>
<protein>
    <recommendedName>
        <fullName evidence="4">3-oxoacyl-[acyl-carrier-protein] reductase MabA</fullName>
    </recommendedName>
</protein>
<dbReference type="SUPFAM" id="SSF51735">
    <property type="entry name" value="NAD(P)-binding Rossmann-fold domains"/>
    <property type="match status" value="1"/>
</dbReference>
<evidence type="ECO:0000256" key="5">
    <source>
        <dbReference type="ARBA" id="ARBA00047400"/>
    </source>
</evidence>
<evidence type="ECO:0000256" key="4">
    <source>
        <dbReference type="ARBA" id="ARBA00040781"/>
    </source>
</evidence>
<comment type="subcellular location">
    <subcellularLocation>
        <location evidence="1">Secreted</location>
        <location evidence="1">Cell wall</location>
    </subcellularLocation>
</comment>
<comment type="caution">
    <text evidence="6">The sequence shown here is derived from an EMBL/GenBank/DDBJ whole genome shotgun (WGS) entry which is preliminary data.</text>
</comment>
<evidence type="ECO:0000313" key="6">
    <source>
        <dbReference type="EMBL" id="GAA5052498.1"/>
    </source>
</evidence>
<gene>
    <name evidence="6" type="ORF">GCM10023318_25220</name>
</gene>
<keyword evidence="7" id="KW-1185">Reference proteome</keyword>
<keyword evidence="3" id="KW-0134">Cell wall</keyword>
<accession>A0ABP9K6Q1</accession>
<dbReference type="InterPro" id="IPR050259">
    <property type="entry name" value="SDR"/>
</dbReference>
<evidence type="ECO:0000256" key="1">
    <source>
        <dbReference type="ARBA" id="ARBA00004191"/>
    </source>
</evidence>
<proteinExistence type="inferred from homology"/>
<comment type="similarity">
    <text evidence="2">Belongs to the short-chain dehydrogenases/reductases (SDR) family.</text>
</comment>
<dbReference type="Proteomes" id="UP001500603">
    <property type="component" value="Unassembled WGS sequence"/>
</dbReference>
<organism evidence="6 7">
    <name type="scientific">Nocardia callitridis</name>
    <dbReference type="NCBI Taxonomy" id="648753"/>
    <lineage>
        <taxon>Bacteria</taxon>
        <taxon>Bacillati</taxon>
        <taxon>Actinomycetota</taxon>
        <taxon>Actinomycetes</taxon>
        <taxon>Mycobacteriales</taxon>
        <taxon>Nocardiaceae</taxon>
        <taxon>Nocardia</taxon>
    </lineage>
</organism>
<dbReference type="EMBL" id="BAABJM010000002">
    <property type="protein sequence ID" value="GAA5052498.1"/>
    <property type="molecule type" value="Genomic_DNA"/>
</dbReference>
<evidence type="ECO:0000256" key="2">
    <source>
        <dbReference type="ARBA" id="ARBA00006484"/>
    </source>
</evidence>
<dbReference type="PANTHER" id="PTHR42879:SF6">
    <property type="entry name" value="NADPH-DEPENDENT REDUCTASE BACG"/>
    <property type="match status" value="1"/>
</dbReference>
<keyword evidence="3" id="KW-0964">Secreted</keyword>
<dbReference type="PRINTS" id="PR00081">
    <property type="entry name" value="GDHRDH"/>
</dbReference>
<name>A0ABP9K6Q1_9NOCA</name>
<dbReference type="InterPro" id="IPR036291">
    <property type="entry name" value="NAD(P)-bd_dom_sf"/>
</dbReference>
<evidence type="ECO:0000313" key="7">
    <source>
        <dbReference type="Proteomes" id="UP001500603"/>
    </source>
</evidence>
<reference evidence="7" key="1">
    <citation type="journal article" date="2019" name="Int. J. Syst. Evol. Microbiol.">
        <title>The Global Catalogue of Microorganisms (GCM) 10K type strain sequencing project: providing services to taxonomists for standard genome sequencing and annotation.</title>
        <authorList>
            <consortium name="The Broad Institute Genomics Platform"/>
            <consortium name="The Broad Institute Genome Sequencing Center for Infectious Disease"/>
            <person name="Wu L."/>
            <person name="Ma J."/>
        </authorList>
    </citation>
    <scope>NUCLEOTIDE SEQUENCE [LARGE SCALE GENOMIC DNA]</scope>
    <source>
        <strain evidence="7">JCM 18298</strain>
    </source>
</reference>
<sequence length="268" mass="27657">MSGVDLKLSGKRAIVTGASKGIGFAIARGLAAEGVDVVLAARSAEPLEAAARQLAEQTGRRIIAVPTDTGDDEQVRALVERTVAGLGGVDILVNSAATPWSAGAVSGLADTTDDVVRHEVEIKVLGYLRTARAVAPHFVEQGWGRIINISGLGARQANSIAQTIRNVGVSALTKNLADELGPKGVNVTVVHPGLTRTERLTQRLTDKAAESGATIEALEAEITKNSVNRIIDAEEVADVVTFLASPRSIALTGDAIAAGGGVPGPVYY</sequence>